<keyword evidence="2" id="KW-1185">Reference proteome</keyword>
<proteinExistence type="predicted"/>
<accession>A0A9N7Z9Q1</accession>
<comment type="caution">
    <text evidence="1">The sequence shown here is derived from an EMBL/GenBank/DDBJ whole genome shotgun (WGS) entry which is preliminary data.</text>
</comment>
<sequence length="92" mass="9759">MSATVPLLTPSSHHTQFSQAHVGAEQGPGGVTGCLHVLCGPSLLVLLHNMRGRSCNLQNGAAQQDLRTHFRVKKLNVVAGCSVVLLLHCLPE</sequence>
<name>A0A9N7Z9Q1_PLEPL</name>
<protein>
    <submittedName>
        <fullName evidence="1">Uncharacterized protein</fullName>
    </submittedName>
</protein>
<gene>
    <name evidence="1" type="ORF">PLEPLA_LOCUS42767</name>
</gene>
<dbReference type="AlphaFoldDB" id="A0A9N7Z9Q1"/>
<dbReference type="Proteomes" id="UP001153269">
    <property type="component" value="Unassembled WGS sequence"/>
</dbReference>
<organism evidence="1 2">
    <name type="scientific">Pleuronectes platessa</name>
    <name type="common">European plaice</name>
    <dbReference type="NCBI Taxonomy" id="8262"/>
    <lineage>
        <taxon>Eukaryota</taxon>
        <taxon>Metazoa</taxon>
        <taxon>Chordata</taxon>
        <taxon>Craniata</taxon>
        <taxon>Vertebrata</taxon>
        <taxon>Euteleostomi</taxon>
        <taxon>Actinopterygii</taxon>
        <taxon>Neopterygii</taxon>
        <taxon>Teleostei</taxon>
        <taxon>Neoteleostei</taxon>
        <taxon>Acanthomorphata</taxon>
        <taxon>Carangaria</taxon>
        <taxon>Pleuronectiformes</taxon>
        <taxon>Pleuronectoidei</taxon>
        <taxon>Pleuronectidae</taxon>
        <taxon>Pleuronectes</taxon>
    </lineage>
</organism>
<dbReference type="EMBL" id="CADEAL010004236">
    <property type="protein sequence ID" value="CAB1454997.1"/>
    <property type="molecule type" value="Genomic_DNA"/>
</dbReference>
<reference evidence="1" key="1">
    <citation type="submission" date="2020-03" db="EMBL/GenBank/DDBJ databases">
        <authorList>
            <person name="Weist P."/>
        </authorList>
    </citation>
    <scope>NUCLEOTIDE SEQUENCE</scope>
</reference>
<evidence type="ECO:0000313" key="1">
    <source>
        <dbReference type="EMBL" id="CAB1454997.1"/>
    </source>
</evidence>
<evidence type="ECO:0000313" key="2">
    <source>
        <dbReference type="Proteomes" id="UP001153269"/>
    </source>
</evidence>